<dbReference type="Pfam" id="PF20619">
    <property type="entry name" value="DUF6804"/>
    <property type="match status" value="1"/>
</dbReference>
<dbReference type="InterPro" id="IPR046548">
    <property type="entry name" value="DUF6804"/>
</dbReference>
<keyword evidence="3" id="KW-1185">Reference proteome</keyword>
<accession>A0ABR6KKI1</accession>
<feature type="transmembrane region" description="Helical" evidence="1">
    <location>
        <begin position="85"/>
        <end position="102"/>
    </location>
</feature>
<feature type="transmembrane region" description="Helical" evidence="1">
    <location>
        <begin position="108"/>
        <end position="125"/>
    </location>
</feature>
<reference evidence="2 3" key="1">
    <citation type="submission" date="2020-08" db="EMBL/GenBank/DDBJ databases">
        <title>Genomic Encyclopedia of Type Strains, Phase IV (KMG-IV): sequencing the most valuable type-strain genomes for metagenomic binning, comparative biology and taxonomic classification.</title>
        <authorList>
            <person name="Goeker M."/>
        </authorList>
    </citation>
    <scope>NUCLEOTIDE SEQUENCE [LARGE SCALE GENOMIC DNA]</scope>
    <source>
        <strain evidence="2 3">DSM 102983</strain>
    </source>
</reference>
<evidence type="ECO:0000256" key="1">
    <source>
        <dbReference type="SAM" id="Phobius"/>
    </source>
</evidence>
<sequence length="132" mass="15570">MYYIRLHVILPPIPFFTGYLESFPSYHLFSAMVEKNKITLLILAIALLICLAPMPYGYYMLIRYAATILFGIMAYDYFQNRQKKLYVTCLALALLFQPILKIPFGREVWNLIDVVVAIFLLWLFFRKKETNI</sequence>
<evidence type="ECO:0000313" key="3">
    <source>
        <dbReference type="Proteomes" id="UP000533637"/>
    </source>
</evidence>
<feature type="transmembrane region" description="Helical" evidence="1">
    <location>
        <begin position="61"/>
        <end position="78"/>
    </location>
</feature>
<comment type="caution">
    <text evidence="2">The sequence shown here is derived from an EMBL/GenBank/DDBJ whole genome shotgun (WGS) entry which is preliminary data.</text>
</comment>
<evidence type="ECO:0000313" key="2">
    <source>
        <dbReference type="EMBL" id="MBB4621848.1"/>
    </source>
</evidence>
<dbReference type="EMBL" id="JACHOC010000003">
    <property type="protein sequence ID" value="MBB4621848.1"/>
    <property type="molecule type" value="Genomic_DNA"/>
</dbReference>
<keyword evidence="1" id="KW-0472">Membrane</keyword>
<keyword evidence="1" id="KW-0812">Transmembrane</keyword>
<name>A0ABR6KKI1_9BACT</name>
<proteinExistence type="predicted"/>
<gene>
    <name evidence="2" type="ORF">GGQ57_001745</name>
</gene>
<dbReference type="Proteomes" id="UP000533637">
    <property type="component" value="Unassembled WGS sequence"/>
</dbReference>
<keyword evidence="1" id="KW-1133">Transmembrane helix</keyword>
<feature type="transmembrane region" description="Helical" evidence="1">
    <location>
        <begin position="38"/>
        <end position="55"/>
    </location>
</feature>
<protein>
    <submittedName>
        <fullName evidence="2">Membrane protein</fullName>
    </submittedName>
</protein>
<organism evidence="2 3">
    <name type="scientific">Parabacteroides faecis</name>
    <dbReference type="NCBI Taxonomy" id="1217282"/>
    <lineage>
        <taxon>Bacteria</taxon>
        <taxon>Pseudomonadati</taxon>
        <taxon>Bacteroidota</taxon>
        <taxon>Bacteroidia</taxon>
        <taxon>Bacteroidales</taxon>
        <taxon>Tannerellaceae</taxon>
        <taxon>Parabacteroides</taxon>
    </lineage>
</organism>